<evidence type="ECO:0000256" key="1">
    <source>
        <dbReference type="ARBA" id="ARBA00011062"/>
    </source>
</evidence>
<evidence type="ECO:0000259" key="4">
    <source>
        <dbReference type="Pfam" id="PF01975"/>
    </source>
</evidence>
<dbReference type="Gene3D" id="3.40.1210.10">
    <property type="entry name" value="Survival protein SurE-like phosphatase/nucleotidase"/>
    <property type="match status" value="1"/>
</dbReference>
<dbReference type="AlphaFoldDB" id="A0AAD3DI92"/>
<evidence type="ECO:0000313" key="5">
    <source>
        <dbReference type="EMBL" id="GFR41207.1"/>
    </source>
</evidence>
<comment type="similarity">
    <text evidence="1">Belongs to the SurE nucleotidase family.</text>
</comment>
<dbReference type="EMBL" id="BMAR01000001">
    <property type="protein sequence ID" value="GFR41207.1"/>
    <property type="molecule type" value="Genomic_DNA"/>
</dbReference>
<dbReference type="GO" id="GO:0008252">
    <property type="term" value="F:nucleotidase activity"/>
    <property type="evidence" value="ECO:0007669"/>
    <property type="project" value="InterPro"/>
</dbReference>
<name>A0AAD3DI92_9CHLO</name>
<sequence>MHRFAMKGQSIAAIIQRHGRQCLSLSRSRSLAIKAQATQPCLVLSNDDGVESVALQSLASRLRQDTGHRVVVVAPARNKSAASMGLTLRQDMELRVRSDLGPDTYALTGTPTDCMMVALDATRGLLRALELHPLLALSGPNYGPNMGTDVLLSGTVGAARTAGLYGVPALASSSTSMDKDSALDNAVEATAKLTTLALAALGGQPARNWPRTHIPGGIGAGGRRHSLSTCEYESAPQQWAMDVEEVLVEAFRDGDVFLNLNVPADWQPGRGNVQTTGLGLMFYRDSYVVRVPNKPPAALAAARARASAATASAVATATTAAAAVTREERQFLSVTAAAGGSGNGHSLGCSSNGGGASCSGSISRGDGCCAEPDQESSAVVEDIAEALAAGQPILYNNAYDTRRILPVDRSDVMALQRGDLSISTLQTWPEGHTLCLSDRVMSRALLSGHDGMPAWLHGRG</sequence>
<dbReference type="SUPFAM" id="SSF64167">
    <property type="entry name" value="SurE-like"/>
    <property type="match status" value="1"/>
</dbReference>
<gene>
    <name evidence="5" type="ORF">Agub_g1877</name>
</gene>
<dbReference type="GO" id="GO:0046872">
    <property type="term" value="F:metal ion binding"/>
    <property type="evidence" value="ECO:0007669"/>
    <property type="project" value="UniProtKB-KW"/>
</dbReference>
<proteinExistence type="inferred from homology"/>
<protein>
    <recommendedName>
        <fullName evidence="4">Survival protein SurE-like phosphatase/nucleotidase domain-containing protein</fullName>
    </recommendedName>
</protein>
<feature type="domain" description="Survival protein SurE-like phosphatase/nucleotidase" evidence="4">
    <location>
        <begin position="43"/>
        <end position="268"/>
    </location>
</feature>
<keyword evidence="2" id="KW-0479">Metal-binding</keyword>
<dbReference type="InterPro" id="IPR002828">
    <property type="entry name" value="SurE-like_Pase/nucleotidase"/>
</dbReference>
<organism evidence="5 6">
    <name type="scientific">Astrephomene gubernaculifera</name>
    <dbReference type="NCBI Taxonomy" id="47775"/>
    <lineage>
        <taxon>Eukaryota</taxon>
        <taxon>Viridiplantae</taxon>
        <taxon>Chlorophyta</taxon>
        <taxon>core chlorophytes</taxon>
        <taxon>Chlorophyceae</taxon>
        <taxon>CS clade</taxon>
        <taxon>Chlamydomonadales</taxon>
        <taxon>Astrephomenaceae</taxon>
        <taxon>Astrephomene</taxon>
    </lineage>
</organism>
<accession>A0AAD3DI92</accession>
<dbReference type="PANTHER" id="PTHR30457">
    <property type="entry name" value="5'-NUCLEOTIDASE SURE"/>
    <property type="match status" value="1"/>
</dbReference>
<dbReference type="InterPro" id="IPR036523">
    <property type="entry name" value="SurE-like_sf"/>
</dbReference>
<keyword evidence="3" id="KW-0378">Hydrolase</keyword>
<reference evidence="5 6" key="1">
    <citation type="journal article" date="2021" name="Sci. Rep.">
        <title>Genome sequencing of the multicellular alga Astrephomene provides insights into convergent evolution of germ-soma differentiation.</title>
        <authorList>
            <person name="Yamashita S."/>
            <person name="Yamamoto K."/>
            <person name="Matsuzaki R."/>
            <person name="Suzuki S."/>
            <person name="Yamaguchi H."/>
            <person name="Hirooka S."/>
            <person name="Minakuchi Y."/>
            <person name="Miyagishima S."/>
            <person name="Kawachi M."/>
            <person name="Toyoda A."/>
            <person name="Nozaki H."/>
        </authorList>
    </citation>
    <scope>NUCLEOTIDE SEQUENCE [LARGE SCALE GENOMIC DNA]</scope>
    <source>
        <strain evidence="5 6">NIES-4017</strain>
    </source>
</reference>
<dbReference type="Proteomes" id="UP001054857">
    <property type="component" value="Unassembled WGS sequence"/>
</dbReference>
<evidence type="ECO:0000256" key="2">
    <source>
        <dbReference type="ARBA" id="ARBA00022723"/>
    </source>
</evidence>
<evidence type="ECO:0000313" key="6">
    <source>
        <dbReference type="Proteomes" id="UP001054857"/>
    </source>
</evidence>
<comment type="caution">
    <text evidence="5">The sequence shown here is derived from an EMBL/GenBank/DDBJ whole genome shotgun (WGS) entry which is preliminary data.</text>
</comment>
<dbReference type="Pfam" id="PF01975">
    <property type="entry name" value="SurE"/>
    <property type="match status" value="1"/>
</dbReference>
<dbReference type="InterPro" id="IPR030048">
    <property type="entry name" value="SurE"/>
</dbReference>
<evidence type="ECO:0000256" key="3">
    <source>
        <dbReference type="ARBA" id="ARBA00022801"/>
    </source>
</evidence>
<dbReference type="PANTHER" id="PTHR30457:SF0">
    <property type="entry name" value="PHOSPHATASE, PUTATIVE (AFU_ORTHOLOGUE AFUA_4G01070)-RELATED"/>
    <property type="match status" value="1"/>
</dbReference>
<keyword evidence="6" id="KW-1185">Reference proteome</keyword>